<proteinExistence type="predicted"/>
<evidence type="ECO:0000313" key="1">
    <source>
        <dbReference type="EMBL" id="CAG8784771.1"/>
    </source>
</evidence>
<dbReference type="EMBL" id="CAJVQC010047462">
    <property type="protein sequence ID" value="CAG8784771.1"/>
    <property type="molecule type" value="Genomic_DNA"/>
</dbReference>
<name>A0ACA9RAA8_9GLOM</name>
<keyword evidence="2" id="KW-1185">Reference proteome</keyword>
<reference evidence="1" key="1">
    <citation type="submission" date="2021-06" db="EMBL/GenBank/DDBJ databases">
        <authorList>
            <person name="Kallberg Y."/>
            <person name="Tangrot J."/>
            <person name="Rosling A."/>
        </authorList>
    </citation>
    <scope>NUCLEOTIDE SEQUENCE</scope>
    <source>
        <strain evidence="1">MA461A</strain>
    </source>
</reference>
<comment type="caution">
    <text evidence="1">The sequence shown here is derived from an EMBL/GenBank/DDBJ whole genome shotgun (WGS) entry which is preliminary data.</text>
</comment>
<feature type="non-terminal residue" evidence="1">
    <location>
        <position position="1"/>
    </location>
</feature>
<evidence type="ECO:0000313" key="2">
    <source>
        <dbReference type="Proteomes" id="UP000789920"/>
    </source>
</evidence>
<accession>A0ACA9RAA8</accession>
<organism evidence="1 2">
    <name type="scientific">Racocetra persica</name>
    <dbReference type="NCBI Taxonomy" id="160502"/>
    <lineage>
        <taxon>Eukaryota</taxon>
        <taxon>Fungi</taxon>
        <taxon>Fungi incertae sedis</taxon>
        <taxon>Mucoromycota</taxon>
        <taxon>Glomeromycotina</taxon>
        <taxon>Glomeromycetes</taxon>
        <taxon>Diversisporales</taxon>
        <taxon>Gigasporaceae</taxon>
        <taxon>Racocetra</taxon>
    </lineage>
</organism>
<protein>
    <submittedName>
        <fullName evidence="1">30737_t:CDS:1</fullName>
    </submittedName>
</protein>
<gene>
    <name evidence="1" type="ORF">RPERSI_LOCUS18119</name>
</gene>
<sequence>MSQITPSELHDYQRQAADQLTEKYLDYRRNSLKIKDQTVPFLKLLSSVTGSGKTAILAQTQTYHNLKEKYKSLVPSAQVKSFL</sequence>
<feature type="non-terminal residue" evidence="1">
    <location>
        <position position="83"/>
    </location>
</feature>
<dbReference type="Proteomes" id="UP000789920">
    <property type="component" value="Unassembled WGS sequence"/>
</dbReference>